<feature type="compositionally biased region" description="Polar residues" evidence="1">
    <location>
        <begin position="265"/>
        <end position="277"/>
    </location>
</feature>
<name>A0ABY7D305_9BASI</name>
<evidence type="ECO:0000313" key="3">
    <source>
        <dbReference type="Proteomes" id="UP001164743"/>
    </source>
</evidence>
<feature type="region of interest" description="Disordered" evidence="1">
    <location>
        <begin position="167"/>
        <end position="191"/>
    </location>
</feature>
<organism evidence="2 3">
    <name type="scientific">Puccinia triticina</name>
    <dbReference type="NCBI Taxonomy" id="208348"/>
    <lineage>
        <taxon>Eukaryota</taxon>
        <taxon>Fungi</taxon>
        <taxon>Dikarya</taxon>
        <taxon>Basidiomycota</taxon>
        <taxon>Pucciniomycotina</taxon>
        <taxon>Pucciniomycetes</taxon>
        <taxon>Pucciniales</taxon>
        <taxon>Pucciniaceae</taxon>
        <taxon>Puccinia</taxon>
    </lineage>
</organism>
<evidence type="ECO:0000313" key="2">
    <source>
        <dbReference type="EMBL" id="WAQ90647.1"/>
    </source>
</evidence>
<dbReference type="RefSeq" id="XP_053026202.1">
    <property type="nucleotide sequence ID" value="XM_053162670.1"/>
</dbReference>
<feature type="region of interest" description="Disordered" evidence="1">
    <location>
        <begin position="206"/>
        <end position="277"/>
    </location>
</feature>
<dbReference type="GeneID" id="77803554"/>
<reference evidence="2" key="1">
    <citation type="submission" date="2022-10" db="EMBL/GenBank/DDBJ databases">
        <title>Puccinia triticina Genome sequencing and assembly.</title>
        <authorList>
            <person name="Li C."/>
        </authorList>
    </citation>
    <scope>NUCLEOTIDE SEQUENCE</scope>
    <source>
        <strain evidence="2">Pt15</strain>
    </source>
</reference>
<evidence type="ECO:0000256" key="1">
    <source>
        <dbReference type="SAM" id="MobiDB-lite"/>
    </source>
</evidence>
<protein>
    <submittedName>
        <fullName evidence="2">Uncharacterized protein</fullName>
    </submittedName>
</protein>
<dbReference type="Proteomes" id="UP001164743">
    <property type="component" value="Chromosome 13A"/>
</dbReference>
<feature type="compositionally biased region" description="Basic and acidic residues" evidence="1">
    <location>
        <begin position="206"/>
        <end position="229"/>
    </location>
</feature>
<feature type="region of interest" description="Disordered" evidence="1">
    <location>
        <begin position="24"/>
        <end position="46"/>
    </location>
</feature>
<gene>
    <name evidence="2" type="ORF">PtA15_13A46</name>
</gene>
<feature type="compositionally biased region" description="Basic and acidic residues" evidence="1">
    <location>
        <begin position="168"/>
        <end position="191"/>
    </location>
</feature>
<sequence length="291" mass="33240">MIHVHTDNFSRFILDPEGIPKIPNNDTFVRPKGSTSFKPGRSTDEPLDSIREEWANHLCEDFEQHYTGRFNKSTLELSAKFLFPLSRARAFVLGYENNQPEEVLDRLIGGGLYEGHIRFLQDSSASFRAGESFMAHRLEEQDSLIAKHRSACMKQLSAVLRKQMTRITKSETAQKKMEAAQKKREADEKKKIEADKKKLELARKKLEAARKKSEADQKKLEATKRKSESARMNPEAQQTQTPEENLKAAKKRKTNNKNVKSSRSQGNHQQISRTSQLSNDGLISVIIIQVM</sequence>
<dbReference type="EMBL" id="CP110433">
    <property type="protein sequence ID" value="WAQ90647.1"/>
    <property type="molecule type" value="Genomic_DNA"/>
</dbReference>
<accession>A0ABY7D305</accession>
<keyword evidence="3" id="KW-1185">Reference proteome</keyword>
<proteinExistence type="predicted"/>